<comment type="caution">
    <text evidence="2">The sequence shown here is derived from an EMBL/GenBank/DDBJ whole genome shotgun (WGS) entry which is preliminary data.</text>
</comment>
<protein>
    <submittedName>
        <fullName evidence="2">Uncharacterized protein</fullName>
    </submittedName>
</protein>
<evidence type="ECO:0000313" key="3">
    <source>
        <dbReference type="Proteomes" id="UP000285523"/>
    </source>
</evidence>
<feature type="chain" id="PRO_5019123251" evidence="1">
    <location>
        <begin position="26"/>
        <end position="90"/>
    </location>
</feature>
<name>A0A418UYD5_RHOPL</name>
<proteinExistence type="predicted"/>
<sequence>MIKQIAITAAALAALSTAAVTAASAQDVGIGVGPVGVTVGSAPGPYYDREDRYVRERRVYREREPDETVVVRRQYREEPRRRVIIEHDDD</sequence>
<evidence type="ECO:0000256" key="1">
    <source>
        <dbReference type="SAM" id="SignalP"/>
    </source>
</evidence>
<organism evidence="2 3">
    <name type="scientific">Rhodopseudomonas palustris</name>
    <dbReference type="NCBI Taxonomy" id="1076"/>
    <lineage>
        <taxon>Bacteria</taxon>
        <taxon>Pseudomonadati</taxon>
        <taxon>Pseudomonadota</taxon>
        <taxon>Alphaproteobacteria</taxon>
        <taxon>Hyphomicrobiales</taxon>
        <taxon>Nitrobacteraceae</taxon>
        <taxon>Rhodopseudomonas</taxon>
    </lineage>
</organism>
<keyword evidence="1" id="KW-0732">Signal</keyword>
<gene>
    <name evidence="2" type="ORF">D4Q52_22865</name>
</gene>
<reference evidence="2 3" key="1">
    <citation type="submission" date="2018-09" db="EMBL/GenBank/DDBJ databases">
        <title>Draft genome sequence of Rhodopseudomonas palustris 2.1.18.</title>
        <authorList>
            <person name="Robertson S.L."/>
            <person name="Meyer T.E."/>
            <person name="Kyndt J.A."/>
        </authorList>
    </citation>
    <scope>NUCLEOTIDE SEQUENCE [LARGE SCALE GENOMIC DNA]</scope>
    <source>
        <strain evidence="2 3">2.1.18</strain>
    </source>
</reference>
<accession>A0A418UYD5</accession>
<dbReference type="AlphaFoldDB" id="A0A418UYD5"/>
<evidence type="ECO:0000313" key="2">
    <source>
        <dbReference type="EMBL" id="RJF68238.1"/>
    </source>
</evidence>
<feature type="signal peptide" evidence="1">
    <location>
        <begin position="1"/>
        <end position="25"/>
    </location>
</feature>
<dbReference type="RefSeq" id="WP_119858882.1">
    <property type="nucleotide sequence ID" value="NZ_QYYD01000031.1"/>
</dbReference>
<dbReference type="EMBL" id="QYYD01000031">
    <property type="protein sequence ID" value="RJF68238.1"/>
    <property type="molecule type" value="Genomic_DNA"/>
</dbReference>
<dbReference type="Proteomes" id="UP000285523">
    <property type="component" value="Unassembled WGS sequence"/>
</dbReference>